<evidence type="ECO:0000256" key="1">
    <source>
        <dbReference type="SAM" id="SignalP"/>
    </source>
</evidence>
<evidence type="ECO:0000313" key="3">
    <source>
        <dbReference type="Proteomes" id="UP000184932"/>
    </source>
</evidence>
<dbReference type="EMBL" id="FSRL01000001">
    <property type="protein sequence ID" value="SIN82534.1"/>
    <property type="molecule type" value="Genomic_DNA"/>
</dbReference>
<dbReference type="Proteomes" id="UP000184932">
    <property type="component" value="Unassembled WGS sequence"/>
</dbReference>
<accession>A0A1N6EHM9</accession>
<organism evidence="2 3">
    <name type="scientific">Vannielia litorea</name>
    <dbReference type="NCBI Taxonomy" id="1217970"/>
    <lineage>
        <taxon>Bacteria</taxon>
        <taxon>Pseudomonadati</taxon>
        <taxon>Pseudomonadota</taxon>
        <taxon>Alphaproteobacteria</taxon>
        <taxon>Rhodobacterales</taxon>
        <taxon>Paracoccaceae</taxon>
        <taxon>Vannielia</taxon>
    </lineage>
</organism>
<feature type="chain" id="PRO_5012432813" evidence="1">
    <location>
        <begin position="23"/>
        <end position="176"/>
    </location>
</feature>
<protein>
    <submittedName>
        <fullName evidence="2">Uncharacterized protein</fullName>
    </submittedName>
</protein>
<reference evidence="3" key="1">
    <citation type="submission" date="2016-11" db="EMBL/GenBank/DDBJ databases">
        <authorList>
            <person name="Varghese N."/>
            <person name="Submissions S."/>
        </authorList>
    </citation>
    <scope>NUCLEOTIDE SEQUENCE [LARGE SCALE GENOMIC DNA]</scope>
    <source>
        <strain evidence="3">DSM 29440</strain>
    </source>
</reference>
<proteinExistence type="predicted"/>
<keyword evidence="3" id="KW-1185">Reference proteome</keyword>
<dbReference type="AlphaFoldDB" id="A0A1N6EHM9"/>
<sequence length="176" mass="18999">MKPIAPSLLAAALAVLPLPARAETLGRITAYLGGESLTWHTIDVTLGARRMVTASFEQGARLTELRIQGHPEPRFTTRDVFSVDVRYLGAYAPGAVPLSVDVIHLPQGMGGPFWTSRGAGRPATVEVVELRVWGNYGRLVASFEAELCYRPMISAATDPQNCRPVTGVIETELVAE</sequence>
<name>A0A1N6EHM9_9RHOB</name>
<evidence type="ECO:0000313" key="2">
    <source>
        <dbReference type="EMBL" id="SIN82534.1"/>
    </source>
</evidence>
<feature type="signal peptide" evidence="1">
    <location>
        <begin position="1"/>
        <end position="22"/>
    </location>
</feature>
<dbReference type="OrthoDB" id="7868415at2"/>
<keyword evidence="1" id="KW-0732">Signal</keyword>
<gene>
    <name evidence="2" type="ORF">SAMN05444002_0796</name>
</gene>
<dbReference type="RefSeq" id="WP_074254935.1">
    <property type="nucleotide sequence ID" value="NZ_FSRL01000001.1"/>
</dbReference>